<dbReference type="AlphaFoldDB" id="A0A2Z7B8B9"/>
<dbReference type="Pfam" id="PF13912">
    <property type="entry name" value="zf-C2H2_6"/>
    <property type="match status" value="4"/>
</dbReference>
<protein>
    <recommendedName>
        <fullName evidence="3">C2H2-type domain-containing protein</fullName>
    </recommendedName>
</protein>
<accession>A0A2Z7B8B9</accession>
<keyword evidence="1" id="KW-0479">Metal-binding</keyword>
<feature type="region of interest" description="Disordered" evidence="2">
    <location>
        <begin position="392"/>
        <end position="420"/>
    </location>
</feature>
<dbReference type="PANTHER" id="PTHR46869">
    <property type="entry name" value="C2H2-LIKE ZINC FINGER PROTEIN"/>
    <property type="match status" value="1"/>
</dbReference>
<dbReference type="SUPFAM" id="SSF57667">
    <property type="entry name" value="beta-beta-alpha zinc fingers"/>
    <property type="match status" value="1"/>
</dbReference>
<keyword evidence="1" id="KW-0863">Zinc-finger</keyword>
<dbReference type="SMART" id="SM00355">
    <property type="entry name" value="ZnF_C2H2"/>
    <property type="match status" value="4"/>
</dbReference>
<sequence>MEEDRSLRFVCKFCNKKYPCGKSLGGHIRSHVIANSAESERKVESSMKRNSSSSDDVQQNFPEFVNGQSSYGLRENPKKTWRAAVSGFEFSLERVCKQCGKGFQSMKALCGHMAVHSERDKVNLKDDQSWTSENQKLVVDSSSDTEVEDWIVRTRSSKSKRYDKVIPSSPFNLANNGPLSVSEIDGNEQEEVAVCLMLLSMDYVNRGGVYSFVESSDNNSAVLETKSSSIDMRSDSKYGLNFIHNRTKTNQVKKLGDRKIKETDLDAEIIQMEDSDSGYFLDECAKVESDVSFDGFCRNDAFVEGSKSLVKENGDDDGHRVSNSTRIGSRKRNPNLWEESCFKTKNGALDAEAQNYPQKRRTYECLNCTKIFNSFQALGGHRPCHKRNNANESRYESDENSLHGYNDFRTDSNFDGSTSSRKLTAKDSFPYAEKKIKPQKSKAHICPFCQRVFKNGQALGGHKRSHFLGGGRKENTSESPVTKPKIPDLLDLNLPAPQEDEEDGDSPFFRV</sequence>
<dbReference type="PANTHER" id="PTHR46869:SF1">
    <property type="entry name" value="C2H2-LIKE ZINC FINGER PROTEIN"/>
    <property type="match status" value="1"/>
</dbReference>
<evidence type="ECO:0000256" key="1">
    <source>
        <dbReference type="PROSITE-ProRule" id="PRU00042"/>
    </source>
</evidence>
<dbReference type="OrthoDB" id="9451254at2759"/>
<dbReference type="Gene3D" id="3.30.160.60">
    <property type="entry name" value="Classic Zinc Finger"/>
    <property type="match status" value="1"/>
</dbReference>
<evidence type="ECO:0000256" key="2">
    <source>
        <dbReference type="SAM" id="MobiDB-lite"/>
    </source>
</evidence>
<evidence type="ECO:0000259" key="3">
    <source>
        <dbReference type="PROSITE" id="PS50157"/>
    </source>
</evidence>
<dbReference type="PROSITE" id="PS50157">
    <property type="entry name" value="ZINC_FINGER_C2H2_2"/>
    <property type="match status" value="4"/>
</dbReference>
<feature type="compositionally biased region" description="Basic and acidic residues" evidence="2">
    <location>
        <begin position="38"/>
        <end position="47"/>
    </location>
</feature>
<keyword evidence="5" id="KW-1185">Reference proteome</keyword>
<dbReference type="PROSITE" id="PS00028">
    <property type="entry name" value="ZINC_FINGER_C2H2_1"/>
    <property type="match status" value="4"/>
</dbReference>
<dbReference type="GO" id="GO:0008270">
    <property type="term" value="F:zinc ion binding"/>
    <property type="evidence" value="ECO:0007669"/>
    <property type="project" value="UniProtKB-KW"/>
</dbReference>
<feature type="domain" description="C2H2-type" evidence="3">
    <location>
        <begin position="94"/>
        <end position="121"/>
    </location>
</feature>
<dbReference type="InterPro" id="IPR013087">
    <property type="entry name" value="Znf_C2H2_type"/>
</dbReference>
<feature type="domain" description="C2H2-type" evidence="3">
    <location>
        <begin position="444"/>
        <end position="466"/>
    </location>
</feature>
<feature type="region of interest" description="Disordered" evidence="2">
    <location>
        <begin position="36"/>
        <end position="59"/>
    </location>
</feature>
<organism evidence="4 5">
    <name type="scientific">Dorcoceras hygrometricum</name>
    <dbReference type="NCBI Taxonomy" id="472368"/>
    <lineage>
        <taxon>Eukaryota</taxon>
        <taxon>Viridiplantae</taxon>
        <taxon>Streptophyta</taxon>
        <taxon>Embryophyta</taxon>
        <taxon>Tracheophyta</taxon>
        <taxon>Spermatophyta</taxon>
        <taxon>Magnoliopsida</taxon>
        <taxon>eudicotyledons</taxon>
        <taxon>Gunneridae</taxon>
        <taxon>Pentapetalae</taxon>
        <taxon>asterids</taxon>
        <taxon>lamiids</taxon>
        <taxon>Lamiales</taxon>
        <taxon>Gesneriaceae</taxon>
        <taxon>Didymocarpoideae</taxon>
        <taxon>Trichosporeae</taxon>
        <taxon>Loxocarpinae</taxon>
        <taxon>Dorcoceras</taxon>
    </lineage>
</organism>
<feature type="domain" description="C2H2-type" evidence="3">
    <location>
        <begin position="9"/>
        <end position="31"/>
    </location>
</feature>
<feature type="compositionally biased region" description="Basic and acidic residues" evidence="2">
    <location>
        <begin position="393"/>
        <end position="412"/>
    </location>
</feature>
<gene>
    <name evidence="4" type="ORF">F511_23378</name>
</gene>
<evidence type="ECO:0000313" key="4">
    <source>
        <dbReference type="EMBL" id="KZV30453.1"/>
    </source>
</evidence>
<evidence type="ECO:0000313" key="5">
    <source>
        <dbReference type="Proteomes" id="UP000250235"/>
    </source>
</evidence>
<dbReference type="EMBL" id="KV008276">
    <property type="protein sequence ID" value="KZV30453.1"/>
    <property type="molecule type" value="Genomic_DNA"/>
</dbReference>
<keyword evidence="1" id="KW-0862">Zinc</keyword>
<feature type="region of interest" description="Disordered" evidence="2">
    <location>
        <begin position="460"/>
        <end position="511"/>
    </location>
</feature>
<proteinExistence type="predicted"/>
<dbReference type="Proteomes" id="UP000250235">
    <property type="component" value="Unassembled WGS sequence"/>
</dbReference>
<name>A0A2Z7B8B9_9LAMI</name>
<reference evidence="4 5" key="1">
    <citation type="journal article" date="2015" name="Proc. Natl. Acad. Sci. U.S.A.">
        <title>The resurrection genome of Boea hygrometrica: A blueprint for survival of dehydration.</title>
        <authorList>
            <person name="Xiao L."/>
            <person name="Yang G."/>
            <person name="Zhang L."/>
            <person name="Yang X."/>
            <person name="Zhao S."/>
            <person name="Ji Z."/>
            <person name="Zhou Q."/>
            <person name="Hu M."/>
            <person name="Wang Y."/>
            <person name="Chen M."/>
            <person name="Xu Y."/>
            <person name="Jin H."/>
            <person name="Xiao X."/>
            <person name="Hu G."/>
            <person name="Bao F."/>
            <person name="Hu Y."/>
            <person name="Wan P."/>
            <person name="Li L."/>
            <person name="Deng X."/>
            <person name="Kuang T."/>
            <person name="Xiang C."/>
            <person name="Zhu J.K."/>
            <person name="Oliver M.J."/>
            <person name="He Y."/>
        </authorList>
    </citation>
    <scope>NUCLEOTIDE SEQUENCE [LARGE SCALE GENOMIC DNA]</scope>
    <source>
        <strain evidence="5">cv. XS01</strain>
    </source>
</reference>
<dbReference type="InterPro" id="IPR036236">
    <property type="entry name" value="Znf_C2H2_sf"/>
</dbReference>
<feature type="domain" description="C2H2-type" evidence="3">
    <location>
        <begin position="363"/>
        <end position="390"/>
    </location>
</feature>